<dbReference type="SUPFAM" id="SSF53098">
    <property type="entry name" value="Ribonuclease H-like"/>
    <property type="match status" value="1"/>
</dbReference>
<dbReference type="OrthoDB" id="1001181at2759"/>
<feature type="domain" description="RNase H type-1" evidence="1">
    <location>
        <begin position="47"/>
        <end position="168"/>
    </location>
</feature>
<comment type="caution">
    <text evidence="2">The sequence shown here is derived from an EMBL/GenBank/DDBJ whole genome shotgun (WGS) entry which is preliminary data.</text>
</comment>
<dbReference type="PANTHER" id="PTHR47074">
    <property type="entry name" value="BNAC02G40300D PROTEIN"/>
    <property type="match status" value="1"/>
</dbReference>
<evidence type="ECO:0000313" key="3">
    <source>
        <dbReference type="Proteomes" id="UP000325315"/>
    </source>
</evidence>
<sequence length="172" mass="19129">MSGVLQYSLAHVRVKKQGHTRRKIRFSKGISIKSKKQDPTTWVTIYFDAAFNSRESKSMAGLVVIDRMGEIINTKPASNSNVSSSFAAKAYAGLHAVRLGTSIGLCSVTIKGDSCTVIQKCKTKEKDKSAISATIRDIQEESKFFQEISFHFINRTNNMLAHKIADEALKRE</sequence>
<dbReference type="PANTHER" id="PTHR47074:SF61">
    <property type="entry name" value="RNASE H TYPE-1 DOMAIN-CONTAINING PROTEIN"/>
    <property type="match status" value="1"/>
</dbReference>
<organism evidence="2 3">
    <name type="scientific">Gossypium australe</name>
    <dbReference type="NCBI Taxonomy" id="47621"/>
    <lineage>
        <taxon>Eukaryota</taxon>
        <taxon>Viridiplantae</taxon>
        <taxon>Streptophyta</taxon>
        <taxon>Embryophyta</taxon>
        <taxon>Tracheophyta</taxon>
        <taxon>Spermatophyta</taxon>
        <taxon>Magnoliopsida</taxon>
        <taxon>eudicotyledons</taxon>
        <taxon>Gunneridae</taxon>
        <taxon>Pentapetalae</taxon>
        <taxon>rosids</taxon>
        <taxon>malvids</taxon>
        <taxon>Malvales</taxon>
        <taxon>Malvaceae</taxon>
        <taxon>Malvoideae</taxon>
        <taxon>Gossypium</taxon>
    </lineage>
</organism>
<dbReference type="EMBL" id="SMMG02000007">
    <property type="protein sequence ID" value="KAA3467186.1"/>
    <property type="molecule type" value="Genomic_DNA"/>
</dbReference>
<keyword evidence="3" id="KW-1185">Reference proteome</keyword>
<reference evidence="3" key="1">
    <citation type="journal article" date="2019" name="Plant Biotechnol. J.">
        <title>Genome sequencing of the Australian wild diploid species Gossypium australe highlights disease resistance and delayed gland morphogenesis.</title>
        <authorList>
            <person name="Cai Y."/>
            <person name="Cai X."/>
            <person name="Wang Q."/>
            <person name="Wang P."/>
            <person name="Zhang Y."/>
            <person name="Cai C."/>
            <person name="Xu Y."/>
            <person name="Wang K."/>
            <person name="Zhou Z."/>
            <person name="Wang C."/>
            <person name="Geng S."/>
            <person name="Li B."/>
            <person name="Dong Q."/>
            <person name="Hou Y."/>
            <person name="Wang H."/>
            <person name="Ai P."/>
            <person name="Liu Z."/>
            <person name="Yi F."/>
            <person name="Sun M."/>
            <person name="An G."/>
            <person name="Cheng J."/>
            <person name="Zhang Y."/>
            <person name="Shi Q."/>
            <person name="Xie Y."/>
            <person name="Shi X."/>
            <person name="Chang Y."/>
            <person name="Huang F."/>
            <person name="Chen Y."/>
            <person name="Hong S."/>
            <person name="Mi L."/>
            <person name="Sun Q."/>
            <person name="Zhang L."/>
            <person name="Zhou B."/>
            <person name="Peng R."/>
            <person name="Zhang X."/>
            <person name="Liu F."/>
        </authorList>
    </citation>
    <scope>NUCLEOTIDE SEQUENCE [LARGE SCALE GENOMIC DNA]</scope>
    <source>
        <strain evidence="3">cv. PA1801</strain>
    </source>
</reference>
<dbReference type="GO" id="GO:0004523">
    <property type="term" value="F:RNA-DNA hybrid ribonuclease activity"/>
    <property type="evidence" value="ECO:0007669"/>
    <property type="project" value="InterPro"/>
</dbReference>
<gene>
    <name evidence="2" type="ORF">EPI10_002222</name>
</gene>
<dbReference type="InterPro" id="IPR036397">
    <property type="entry name" value="RNaseH_sf"/>
</dbReference>
<evidence type="ECO:0000259" key="1">
    <source>
        <dbReference type="Pfam" id="PF13456"/>
    </source>
</evidence>
<dbReference type="CDD" id="cd06222">
    <property type="entry name" value="RNase_H_like"/>
    <property type="match status" value="1"/>
</dbReference>
<dbReference type="Proteomes" id="UP000325315">
    <property type="component" value="Unassembled WGS sequence"/>
</dbReference>
<accession>A0A5B6VDX1</accession>
<dbReference type="InterPro" id="IPR044730">
    <property type="entry name" value="RNase_H-like_dom_plant"/>
</dbReference>
<dbReference type="Gene3D" id="3.30.420.10">
    <property type="entry name" value="Ribonuclease H-like superfamily/Ribonuclease H"/>
    <property type="match status" value="1"/>
</dbReference>
<dbReference type="GO" id="GO:0003676">
    <property type="term" value="F:nucleic acid binding"/>
    <property type="evidence" value="ECO:0007669"/>
    <property type="project" value="InterPro"/>
</dbReference>
<dbReference type="Pfam" id="PF13456">
    <property type="entry name" value="RVT_3"/>
    <property type="match status" value="1"/>
</dbReference>
<name>A0A5B6VDX1_9ROSI</name>
<dbReference type="InterPro" id="IPR052929">
    <property type="entry name" value="RNase_H-like_EbsB-rel"/>
</dbReference>
<dbReference type="InterPro" id="IPR002156">
    <property type="entry name" value="RNaseH_domain"/>
</dbReference>
<evidence type="ECO:0000313" key="2">
    <source>
        <dbReference type="EMBL" id="KAA3467186.1"/>
    </source>
</evidence>
<dbReference type="AlphaFoldDB" id="A0A5B6VDX1"/>
<protein>
    <submittedName>
        <fullName evidence="2">Glycine, alanine and asparagine-rich protein-like</fullName>
    </submittedName>
</protein>
<proteinExistence type="predicted"/>
<dbReference type="InterPro" id="IPR012337">
    <property type="entry name" value="RNaseH-like_sf"/>
</dbReference>